<dbReference type="Proteomes" id="UP000183255">
    <property type="component" value="Unassembled WGS sequence"/>
</dbReference>
<gene>
    <name evidence="1" type="ORF">SAMN05421804_103224</name>
</gene>
<dbReference type="RefSeq" id="WP_031575052.1">
    <property type="nucleotide sequence ID" value="NZ_FNDZ01000003.1"/>
</dbReference>
<evidence type="ECO:0000313" key="2">
    <source>
        <dbReference type="Proteomes" id="UP000183255"/>
    </source>
</evidence>
<accession>A0A1G8LYS0</accession>
<dbReference type="AlphaFoldDB" id="A0A1G8LYS0"/>
<proteinExistence type="predicted"/>
<reference evidence="1 2" key="1">
    <citation type="submission" date="2016-10" db="EMBL/GenBank/DDBJ databases">
        <authorList>
            <person name="de Groot N.N."/>
        </authorList>
    </citation>
    <scope>NUCLEOTIDE SEQUENCE [LARGE SCALE GENOMIC DNA]</scope>
    <source>
        <strain evidence="1 2">CGMCC 1.5058</strain>
    </source>
</reference>
<protein>
    <submittedName>
        <fullName evidence="1">Uncharacterized protein</fullName>
    </submittedName>
</protein>
<organism evidence="1 2">
    <name type="scientific">Proteiniclasticum ruminis</name>
    <dbReference type="NCBI Taxonomy" id="398199"/>
    <lineage>
        <taxon>Bacteria</taxon>
        <taxon>Bacillati</taxon>
        <taxon>Bacillota</taxon>
        <taxon>Clostridia</taxon>
        <taxon>Eubacteriales</taxon>
        <taxon>Clostridiaceae</taxon>
        <taxon>Proteiniclasticum</taxon>
    </lineage>
</organism>
<name>A0A1G8LYS0_9CLOT</name>
<dbReference type="EMBL" id="FNDZ01000003">
    <property type="protein sequence ID" value="SDI60806.1"/>
    <property type="molecule type" value="Genomic_DNA"/>
</dbReference>
<sequence length="364" mass="42650">MNFRYKTIKELLDTCEVEDLSIALDHFDEDFSEEDPIEVLVEKLENAQKSYPAEAFYMLSQEDLALLNTIKKANGMITVDMNEENHELLDAVDRLLDLCIVTSQFDVESELADVFVSEEFLSVFESHLEPERRSFAGYLDEAARMVEGALYYYGALPLEKLFELVHTNHGNMDFTFFNRVLSYKLTLDGLYESVDIGETEYILAADYQDYYDLTEISMKEKLFGYRPLTREELLQAGHPDFIENEDEYMDLYLSMEEAKVSEELTEDLFYQVPKEVVLLMFLNFTMDLARKHPHPEVIVEEFFQGITLTQKESIKDIRKKFMDYMNKVARWSYLGYSYDHHPKKKLENKNVVSMKAYLGRKNPS</sequence>
<evidence type="ECO:0000313" key="1">
    <source>
        <dbReference type="EMBL" id="SDI60806.1"/>
    </source>
</evidence>